<accession>A0ABR0R7Z9</accession>
<gene>
    <name evidence="4" type="ORF">PMZ80_011015</name>
</gene>
<evidence type="ECO:0000313" key="5">
    <source>
        <dbReference type="Proteomes" id="UP001334248"/>
    </source>
</evidence>
<protein>
    <recommendedName>
        <fullName evidence="3">C2H2-type domain-containing protein</fullName>
    </recommendedName>
</protein>
<name>A0ABR0R7Z9_9EURO</name>
<keyword evidence="5" id="KW-1185">Reference proteome</keyword>
<dbReference type="EMBL" id="JAVHJV010000023">
    <property type="protein sequence ID" value="KAK5936752.1"/>
    <property type="molecule type" value="Genomic_DNA"/>
</dbReference>
<reference evidence="4 5" key="1">
    <citation type="journal article" date="2023" name="Res Sq">
        <title>Genomic and morphological characterization of Knufia obscura isolated from the Mars 2020 spacecraft assembly facility.</title>
        <authorList>
            <person name="Chander A.M."/>
            <person name="Teixeira M.M."/>
            <person name="Singh N.K."/>
            <person name="Williams M.P."/>
            <person name="Parker C.W."/>
            <person name="Leo P."/>
            <person name="Stajich J.E."/>
            <person name="Torok T."/>
            <person name="Tighe S."/>
            <person name="Mason C.E."/>
            <person name="Venkateswaran K."/>
        </authorList>
    </citation>
    <scope>NUCLEOTIDE SEQUENCE [LARGE SCALE GENOMIC DNA]</scope>
    <source>
        <strain evidence="4 5">CCFEE 5817</strain>
    </source>
</reference>
<feature type="region of interest" description="Disordered" evidence="2">
    <location>
        <begin position="150"/>
        <end position="200"/>
    </location>
</feature>
<dbReference type="InterPro" id="IPR013087">
    <property type="entry name" value="Znf_C2H2_type"/>
</dbReference>
<evidence type="ECO:0000256" key="2">
    <source>
        <dbReference type="SAM" id="MobiDB-lite"/>
    </source>
</evidence>
<evidence type="ECO:0000259" key="3">
    <source>
        <dbReference type="PROSITE" id="PS50157"/>
    </source>
</evidence>
<feature type="compositionally biased region" description="Polar residues" evidence="2">
    <location>
        <begin position="178"/>
        <end position="190"/>
    </location>
</feature>
<comment type="caution">
    <text evidence="4">The sequence shown here is derived from an EMBL/GenBank/DDBJ whole genome shotgun (WGS) entry which is preliminary data.</text>
</comment>
<evidence type="ECO:0000256" key="1">
    <source>
        <dbReference type="PROSITE-ProRule" id="PRU00042"/>
    </source>
</evidence>
<dbReference type="RefSeq" id="XP_064724842.1">
    <property type="nucleotide sequence ID" value="XM_064879403.1"/>
</dbReference>
<proteinExistence type="predicted"/>
<feature type="region of interest" description="Disordered" evidence="2">
    <location>
        <begin position="231"/>
        <end position="254"/>
    </location>
</feature>
<dbReference type="Proteomes" id="UP001334248">
    <property type="component" value="Unassembled WGS sequence"/>
</dbReference>
<keyword evidence="1" id="KW-0863">Zinc-finger</keyword>
<feature type="domain" description="C2H2-type" evidence="3">
    <location>
        <begin position="261"/>
        <end position="295"/>
    </location>
</feature>
<feature type="compositionally biased region" description="Basic and acidic residues" evidence="2">
    <location>
        <begin position="163"/>
        <end position="177"/>
    </location>
</feature>
<dbReference type="PROSITE" id="PS50157">
    <property type="entry name" value="ZINC_FINGER_C2H2_2"/>
    <property type="match status" value="1"/>
</dbReference>
<organism evidence="4 5">
    <name type="scientific">Knufia obscura</name>
    <dbReference type="NCBI Taxonomy" id="1635080"/>
    <lineage>
        <taxon>Eukaryota</taxon>
        <taxon>Fungi</taxon>
        <taxon>Dikarya</taxon>
        <taxon>Ascomycota</taxon>
        <taxon>Pezizomycotina</taxon>
        <taxon>Eurotiomycetes</taxon>
        <taxon>Chaetothyriomycetidae</taxon>
        <taxon>Chaetothyriales</taxon>
        <taxon>Trichomeriaceae</taxon>
        <taxon>Knufia</taxon>
    </lineage>
</organism>
<dbReference type="GeneID" id="90004464"/>
<dbReference type="Gene3D" id="3.30.160.60">
    <property type="entry name" value="Classic Zinc Finger"/>
    <property type="match status" value="1"/>
</dbReference>
<sequence>MTSTIATNTAMLVDALYGSEAGAMPSQHLVQAQSLPFSGEEQTVADRVLSSLSEQETAPDLGMAFSGWAAESSVAANLMFSSSVMGGAVPEANHHTALDVLPWTDSGRAAHSITVETAPPISRPTLECISPHRLCLQDFSVLAPRPSSDTSSFAPLSLGDASEAERTLSPRHEEQQDSHQSPEVQVSTPKSGVKRKRRLPSRLCSGQHEVEREAIVPSNMFSCGFPRCADQHGRPKRFKRQEHRRRHERTVHRQGEATPSFRCWVQTGRKQCGRVFSRSDNYKAHLRNTHGRRSSRKRNAYVATLDETSRYADIEWRGQLTEEGLPIGHPKFPEIG</sequence>
<feature type="compositionally biased region" description="Basic residues" evidence="2">
    <location>
        <begin position="234"/>
        <end position="252"/>
    </location>
</feature>
<keyword evidence="1" id="KW-0479">Metal-binding</keyword>
<evidence type="ECO:0000313" key="4">
    <source>
        <dbReference type="EMBL" id="KAK5936752.1"/>
    </source>
</evidence>
<keyword evidence="1" id="KW-0862">Zinc</keyword>